<reference evidence="9 10" key="1">
    <citation type="submission" date="2013-11" db="EMBL/GenBank/DDBJ databases">
        <title>Metagenomic analysis of a methanogenic consortium involved in long chain n-alkane degradation.</title>
        <authorList>
            <person name="Davidova I.A."/>
            <person name="Callaghan A.V."/>
            <person name="Wawrik B."/>
            <person name="Pruitt S."/>
            <person name="Marks C."/>
            <person name="Duncan K.E."/>
            <person name="Suflita J.M."/>
        </authorList>
    </citation>
    <scope>NUCLEOTIDE SEQUENCE [LARGE SCALE GENOMIC DNA]</scope>
    <source>
        <strain evidence="9 10">SPR</strain>
    </source>
</reference>
<organism evidence="9 10">
    <name type="scientific">Dethiosulfatarculus sandiegensis</name>
    <dbReference type="NCBI Taxonomy" id="1429043"/>
    <lineage>
        <taxon>Bacteria</taxon>
        <taxon>Pseudomonadati</taxon>
        <taxon>Thermodesulfobacteriota</taxon>
        <taxon>Desulfarculia</taxon>
        <taxon>Desulfarculales</taxon>
        <taxon>Desulfarculaceae</taxon>
        <taxon>Dethiosulfatarculus</taxon>
    </lineage>
</organism>
<accession>A0A0D2GHE4</accession>
<comment type="subcellular location">
    <subcellularLocation>
        <location evidence="1">Cell inner membrane</location>
        <topology evidence="1">Multi-pass membrane protein</topology>
    </subcellularLocation>
</comment>
<evidence type="ECO:0000256" key="7">
    <source>
        <dbReference type="SAM" id="Phobius"/>
    </source>
</evidence>
<dbReference type="GO" id="GO:0022857">
    <property type="term" value="F:transmembrane transporter activity"/>
    <property type="evidence" value="ECO:0007669"/>
    <property type="project" value="TreeGrafter"/>
</dbReference>
<evidence type="ECO:0000256" key="6">
    <source>
        <dbReference type="ARBA" id="ARBA00023136"/>
    </source>
</evidence>
<dbReference type="PANTHER" id="PTHR33362">
    <property type="entry name" value="SIALIC ACID TRAP TRANSPORTER PERMEASE PROTEIN SIAT-RELATED"/>
    <property type="match status" value="1"/>
</dbReference>
<dbReference type="PANTHER" id="PTHR33362:SF5">
    <property type="entry name" value="C4-DICARBOXYLATE TRAP TRANSPORTER LARGE PERMEASE PROTEIN DCTM"/>
    <property type="match status" value="1"/>
</dbReference>
<dbReference type="AlphaFoldDB" id="A0A0D2GHE4"/>
<gene>
    <name evidence="9" type="ORF">X474_08710</name>
</gene>
<evidence type="ECO:0000313" key="10">
    <source>
        <dbReference type="Proteomes" id="UP000032233"/>
    </source>
</evidence>
<evidence type="ECO:0000313" key="9">
    <source>
        <dbReference type="EMBL" id="KIX14332.1"/>
    </source>
</evidence>
<feature type="transmembrane region" description="Helical" evidence="7">
    <location>
        <begin position="357"/>
        <end position="382"/>
    </location>
</feature>
<comment type="caution">
    <text evidence="9">The sequence shown here is derived from an EMBL/GenBank/DDBJ whole genome shotgun (WGS) entry which is preliminary data.</text>
</comment>
<feature type="transmembrane region" description="Helical" evidence="7">
    <location>
        <begin position="315"/>
        <end position="345"/>
    </location>
</feature>
<dbReference type="PATRIC" id="fig|1429043.3.peg.1843"/>
<feature type="transmembrane region" description="Helical" evidence="7">
    <location>
        <begin position="6"/>
        <end position="34"/>
    </location>
</feature>
<dbReference type="EMBL" id="AZAC01000011">
    <property type="protein sequence ID" value="KIX14332.1"/>
    <property type="molecule type" value="Genomic_DNA"/>
</dbReference>
<feature type="domain" description="TRAP C4-dicarboxylate transport system permease DctM subunit" evidence="8">
    <location>
        <begin position="7"/>
        <end position="418"/>
    </location>
</feature>
<evidence type="ECO:0000256" key="4">
    <source>
        <dbReference type="ARBA" id="ARBA00022692"/>
    </source>
</evidence>
<sequence length="429" mass="46250">MESLLLLLILFVFLFLRIPIYICLYLTGVVGLWIFTDMDFCFVAQTMLKKLENFSLLSIPFFILLGAVMVRGESAGRLVDLAWKFVSWLPGGLGITAVMSSGVFGAISGSSISTVVTIGGVMFPHMEKYDYPKPFSVGLVTSAAILGIIIPPSIIMIICALTAGESVVRLFAAGYLPGGLIMLMLSLYAWRKARQKGLGRESLEAFDPAGLARAVKRAVFPLLIIAVLFGGIYSGAFTITEASVVSCAMVLIVELLIYRSLGLKELKELFISSGMTSGALVITVSGAGVISEYIILRGIPQTILEVSMAYIPGQASFLIFTCLVLLILGTFMDQIGAIMILVPIMMPIAKQMGMDPIHYCLLITVGLGIGYITPPLGLLIYTAQAITRLDFMQVSRAITPPLLIYIAALLILAFVPWISTVVPNLLLGP</sequence>
<name>A0A0D2GHE4_9BACT</name>
<dbReference type="RefSeq" id="WP_044347977.1">
    <property type="nucleotide sequence ID" value="NZ_AZAC01000011.1"/>
</dbReference>
<feature type="transmembrane region" description="Helical" evidence="7">
    <location>
        <begin position="92"/>
        <end position="123"/>
    </location>
</feature>
<keyword evidence="5 7" id="KW-1133">Transmembrane helix</keyword>
<feature type="transmembrane region" description="Helical" evidence="7">
    <location>
        <begin position="402"/>
        <end position="427"/>
    </location>
</feature>
<dbReference type="InterPro" id="IPR010656">
    <property type="entry name" value="DctM"/>
</dbReference>
<evidence type="ECO:0000256" key="2">
    <source>
        <dbReference type="ARBA" id="ARBA00022475"/>
    </source>
</evidence>
<keyword evidence="3" id="KW-0997">Cell inner membrane</keyword>
<feature type="transmembrane region" description="Helical" evidence="7">
    <location>
        <begin position="242"/>
        <end position="258"/>
    </location>
</feature>
<dbReference type="Pfam" id="PF06808">
    <property type="entry name" value="DctM"/>
    <property type="match status" value="1"/>
</dbReference>
<protein>
    <recommendedName>
        <fullName evidence="8">TRAP C4-dicarboxylate transport system permease DctM subunit domain-containing protein</fullName>
    </recommendedName>
</protein>
<keyword evidence="6 7" id="KW-0472">Membrane</keyword>
<dbReference type="OrthoDB" id="9790209at2"/>
<feature type="transmembrane region" description="Helical" evidence="7">
    <location>
        <begin position="270"/>
        <end position="295"/>
    </location>
</feature>
<feature type="transmembrane region" description="Helical" evidence="7">
    <location>
        <begin position="170"/>
        <end position="190"/>
    </location>
</feature>
<dbReference type="InterPro" id="IPR004681">
    <property type="entry name" value="TRAP_DctM"/>
</dbReference>
<keyword evidence="10" id="KW-1185">Reference proteome</keyword>
<dbReference type="GO" id="GO:0005886">
    <property type="term" value="C:plasma membrane"/>
    <property type="evidence" value="ECO:0007669"/>
    <property type="project" value="UniProtKB-SubCell"/>
</dbReference>
<keyword evidence="4 7" id="KW-0812">Transmembrane</keyword>
<dbReference type="InParanoid" id="A0A0D2GHE4"/>
<dbReference type="NCBIfam" id="TIGR00786">
    <property type="entry name" value="dctM"/>
    <property type="match status" value="1"/>
</dbReference>
<proteinExistence type="predicted"/>
<feature type="transmembrane region" description="Helical" evidence="7">
    <location>
        <begin position="135"/>
        <end position="164"/>
    </location>
</feature>
<dbReference type="STRING" id="1429043.X474_08710"/>
<evidence type="ECO:0000256" key="5">
    <source>
        <dbReference type="ARBA" id="ARBA00022989"/>
    </source>
</evidence>
<keyword evidence="2" id="KW-1003">Cell membrane</keyword>
<feature type="transmembrane region" description="Helical" evidence="7">
    <location>
        <begin position="218"/>
        <end position="236"/>
    </location>
</feature>
<dbReference type="Proteomes" id="UP000032233">
    <property type="component" value="Unassembled WGS sequence"/>
</dbReference>
<feature type="transmembrane region" description="Helical" evidence="7">
    <location>
        <begin position="54"/>
        <end position="72"/>
    </location>
</feature>
<evidence type="ECO:0000256" key="3">
    <source>
        <dbReference type="ARBA" id="ARBA00022519"/>
    </source>
</evidence>
<evidence type="ECO:0000259" key="8">
    <source>
        <dbReference type="Pfam" id="PF06808"/>
    </source>
</evidence>
<evidence type="ECO:0000256" key="1">
    <source>
        <dbReference type="ARBA" id="ARBA00004429"/>
    </source>
</evidence>
<dbReference type="PIRSF" id="PIRSF006066">
    <property type="entry name" value="HI0050"/>
    <property type="match status" value="1"/>
</dbReference>